<feature type="compositionally biased region" description="Low complexity" evidence="7">
    <location>
        <begin position="580"/>
        <end position="593"/>
    </location>
</feature>
<feature type="region of interest" description="Disordered" evidence="7">
    <location>
        <begin position="564"/>
        <end position="624"/>
    </location>
</feature>
<feature type="transmembrane region" description="Helical" evidence="8">
    <location>
        <begin position="363"/>
        <end position="389"/>
    </location>
</feature>
<feature type="transmembrane region" description="Helical" evidence="8">
    <location>
        <begin position="331"/>
        <end position="351"/>
    </location>
</feature>
<feature type="domain" description="Major facilitator superfamily (MFS) profile" evidence="9">
    <location>
        <begin position="75"/>
        <end position="556"/>
    </location>
</feature>
<dbReference type="PROSITE" id="PS50850">
    <property type="entry name" value="MFS"/>
    <property type="match status" value="1"/>
</dbReference>
<evidence type="ECO:0000256" key="1">
    <source>
        <dbReference type="ARBA" id="ARBA00004651"/>
    </source>
</evidence>
<protein>
    <recommendedName>
        <fullName evidence="9">Major facilitator superfamily (MFS) profile domain-containing protein</fullName>
    </recommendedName>
</protein>
<comment type="subcellular location">
    <subcellularLocation>
        <location evidence="1">Cell membrane</location>
        <topology evidence="1">Multi-pass membrane protein</topology>
    </subcellularLocation>
</comment>
<proteinExistence type="predicted"/>
<keyword evidence="11" id="KW-1185">Reference proteome</keyword>
<evidence type="ECO:0000256" key="8">
    <source>
        <dbReference type="SAM" id="Phobius"/>
    </source>
</evidence>
<dbReference type="PANTHER" id="PTHR23501:SF102">
    <property type="entry name" value="DRUG TRANSPORTER, PUTATIVE (AFU_ORTHOLOGUE AFUA_3G08530)-RELATED"/>
    <property type="match status" value="1"/>
</dbReference>
<keyword evidence="3" id="KW-1003">Cell membrane</keyword>
<keyword evidence="4 8" id="KW-0812">Transmembrane</keyword>
<evidence type="ECO:0000256" key="7">
    <source>
        <dbReference type="SAM" id="MobiDB-lite"/>
    </source>
</evidence>
<feature type="transmembrane region" description="Helical" evidence="8">
    <location>
        <begin position="467"/>
        <end position="485"/>
    </location>
</feature>
<feature type="transmembrane region" description="Helical" evidence="8">
    <location>
        <begin position="140"/>
        <end position="158"/>
    </location>
</feature>
<keyword evidence="2" id="KW-0813">Transport</keyword>
<feature type="transmembrane region" description="Helical" evidence="8">
    <location>
        <begin position="265"/>
        <end position="284"/>
    </location>
</feature>
<dbReference type="InterPro" id="IPR011701">
    <property type="entry name" value="MFS"/>
</dbReference>
<feature type="transmembrane region" description="Helical" evidence="8">
    <location>
        <begin position="290"/>
        <end position="310"/>
    </location>
</feature>
<reference evidence="11" key="2">
    <citation type="submission" date="2015-01" db="EMBL/GenBank/DDBJ databases">
        <title>Evolutionary Origins and Diversification of the Mycorrhizal Mutualists.</title>
        <authorList>
            <consortium name="DOE Joint Genome Institute"/>
            <consortium name="Mycorrhizal Genomics Consortium"/>
            <person name="Kohler A."/>
            <person name="Kuo A."/>
            <person name="Nagy L.G."/>
            <person name="Floudas D."/>
            <person name="Copeland A."/>
            <person name="Barry K.W."/>
            <person name="Cichocki N."/>
            <person name="Veneault-Fourrey C."/>
            <person name="LaButti K."/>
            <person name="Lindquist E.A."/>
            <person name="Lipzen A."/>
            <person name="Lundell T."/>
            <person name="Morin E."/>
            <person name="Murat C."/>
            <person name="Riley R."/>
            <person name="Ohm R."/>
            <person name="Sun H."/>
            <person name="Tunlid A."/>
            <person name="Henrissat B."/>
            <person name="Grigoriev I.V."/>
            <person name="Hibbett D.S."/>
            <person name="Martin F."/>
        </authorList>
    </citation>
    <scope>NUCLEOTIDE SEQUENCE [LARGE SCALE GENOMIC DNA]</scope>
    <source>
        <strain evidence="11">MUT 4182</strain>
    </source>
</reference>
<dbReference type="Gene3D" id="1.20.1720.10">
    <property type="entry name" value="Multidrug resistance protein D"/>
    <property type="match status" value="1"/>
</dbReference>
<feature type="region of interest" description="Disordered" evidence="7">
    <location>
        <begin position="1"/>
        <end position="33"/>
    </location>
</feature>
<evidence type="ECO:0000256" key="5">
    <source>
        <dbReference type="ARBA" id="ARBA00022989"/>
    </source>
</evidence>
<dbReference type="Gene3D" id="1.20.1250.20">
    <property type="entry name" value="MFS general substrate transporter like domains"/>
    <property type="match status" value="1"/>
</dbReference>
<dbReference type="InterPro" id="IPR036259">
    <property type="entry name" value="MFS_trans_sf"/>
</dbReference>
<feature type="transmembrane region" description="Helical" evidence="8">
    <location>
        <begin position="425"/>
        <end position="447"/>
    </location>
</feature>
<dbReference type="Proteomes" id="UP000054248">
    <property type="component" value="Unassembled WGS sequence"/>
</dbReference>
<reference evidence="10 11" key="1">
    <citation type="submission" date="2014-04" db="EMBL/GenBank/DDBJ databases">
        <authorList>
            <consortium name="DOE Joint Genome Institute"/>
            <person name="Kuo A."/>
            <person name="Girlanda M."/>
            <person name="Perotto S."/>
            <person name="Kohler A."/>
            <person name="Nagy L.G."/>
            <person name="Floudas D."/>
            <person name="Copeland A."/>
            <person name="Barry K.W."/>
            <person name="Cichocki N."/>
            <person name="Veneault-Fourrey C."/>
            <person name="LaButti K."/>
            <person name="Lindquist E.A."/>
            <person name="Lipzen A."/>
            <person name="Lundell T."/>
            <person name="Morin E."/>
            <person name="Murat C."/>
            <person name="Sun H."/>
            <person name="Tunlid A."/>
            <person name="Henrissat B."/>
            <person name="Grigoriev I.V."/>
            <person name="Hibbett D.S."/>
            <person name="Martin F."/>
            <person name="Nordberg H.P."/>
            <person name="Cantor M.N."/>
            <person name="Hua S.X."/>
        </authorList>
    </citation>
    <scope>NUCLEOTIDE SEQUENCE [LARGE SCALE GENOMIC DNA]</scope>
    <source>
        <strain evidence="10 11">MUT 4182</strain>
    </source>
</reference>
<organism evidence="10 11">
    <name type="scientific">Tulasnella calospora MUT 4182</name>
    <dbReference type="NCBI Taxonomy" id="1051891"/>
    <lineage>
        <taxon>Eukaryota</taxon>
        <taxon>Fungi</taxon>
        <taxon>Dikarya</taxon>
        <taxon>Basidiomycota</taxon>
        <taxon>Agaricomycotina</taxon>
        <taxon>Agaricomycetes</taxon>
        <taxon>Cantharellales</taxon>
        <taxon>Tulasnellaceae</taxon>
        <taxon>Tulasnella</taxon>
    </lineage>
</organism>
<dbReference type="Pfam" id="PF07690">
    <property type="entry name" value="MFS_1"/>
    <property type="match status" value="1"/>
</dbReference>
<evidence type="ECO:0000313" key="10">
    <source>
        <dbReference type="EMBL" id="KIO29891.1"/>
    </source>
</evidence>
<evidence type="ECO:0000313" key="11">
    <source>
        <dbReference type="Proteomes" id="UP000054248"/>
    </source>
</evidence>
<feature type="transmembrane region" description="Helical" evidence="8">
    <location>
        <begin position="227"/>
        <end position="244"/>
    </location>
</feature>
<evidence type="ECO:0000256" key="6">
    <source>
        <dbReference type="ARBA" id="ARBA00023136"/>
    </source>
</evidence>
<keyword evidence="6 8" id="KW-0472">Membrane</keyword>
<dbReference type="EMBL" id="KN822977">
    <property type="protein sequence ID" value="KIO29891.1"/>
    <property type="molecule type" value="Genomic_DNA"/>
</dbReference>
<feature type="transmembrane region" description="Helical" evidence="8">
    <location>
        <begin position="396"/>
        <end position="413"/>
    </location>
</feature>
<accession>A0A0C3QP00</accession>
<dbReference type="CDD" id="cd17502">
    <property type="entry name" value="MFS_Azr1_MDR_like"/>
    <property type="match status" value="1"/>
</dbReference>
<feature type="transmembrane region" description="Helical" evidence="8">
    <location>
        <begin position="72"/>
        <end position="97"/>
    </location>
</feature>
<feature type="transmembrane region" description="Helical" evidence="8">
    <location>
        <begin position="109"/>
        <end position="128"/>
    </location>
</feature>
<dbReference type="PRINTS" id="PR01035">
    <property type="entry name" value="TCRTETA"/>
</dbReference>
<evidence type="ECO:0000256" key="4">
    <source>
        <dbReference type="ARBA" id="ARBA00022692"/>
    </source>
</evidence>
<dbReference type="AlphaFoldDB" id="A0A0C3QP00"/>
<keyword evidence="5 8" id="KW-1133">Transmembrane helix</keyword>
<feature type="transmembrane region" description="Helical" evidence="8">
    <location>
        <begin position="534"/>
        <end position="556"/>
    </location>
</feature>
<dbReference type="OrthoDB" id="10021397at2759"/>
<dbReference type="FunFam" id="1.20.1720.10:FF:000004">
    <property type="entry name" value="EmrB/QacA family drug resistance transporter"/>
    <property type="match status" value="1"/>
</dbReference>
<dbReference type="GO" id="GO:0005886">
    <property type="term" value="C:plasma membrane"/>
    <property type="evidence" value="ECO:0007669"/>
    <property type="project" value="UniProtKB-SubCell"/>
</dbReference>
<dbReference type="InterPro" id="IPR020846">
    <property type="entry name" value="MFS_dom"/>
</dbReference>
<evidence type="ECO:0000259" key="9">
    <source>
        <dbReference type="PROSITE" id="PS50850"/>
    </source>
</evidence>
<evidence type="ECO:0000256" key="3">
    <source>
        <dbReference type="ARBA" id="ARBA00022475"/>
    </source>
</evidence>
<sequence>MTPSTTQPPSQPDLNRGEHGRAPSPVLLEEARTLTPQLDEEGGAQGQQNAQTDGQAQHWTAKEVHVIPENNMWIIVPGLMLSIFLAALDQTVVAIALPTIVRKLGTSEGYAWVGSAYMLTSGATSPFWGVLSDLTGRKPLLFFGMILFMAASALCGAAQNMTWLIAARAVQGIGGGALISMTQITIGDVVSLENRAQFQGLIGATFGIAAVLGPVLGGLLTQVNWRWIFWVNIPTGTLGGLLLTRLNLNPVPRKTLREHAKNFDFIGLFFITAAVVCLLVGFTLSEASWSSPATIALIAVSPVLFSFGILNEFLTKRRPILPPRLFRTRTTLILLLSVFVHAFSFFAANYYLPLYFQIRGASIIVSALLMIPLSLSTSLTSIVSGWYISNSKKWRPTLWVGWGISLLGYGLMINLDSTSSLAKEVIYTLIAGLGIGCLMQTPLIGMLSAMPQKEMALVTSAMQLTRLLGGTVGISAGGAIYLSILRHRLDDIPGYDGIDVPNGDLINLVGSLPSMQPEELKLSLINAYAESLSYIWIVCTPMVGIGFLLVLCVRVYGMKRIIVKPGEKPPEDGQNTATDAPATSSEESTPSSSPIDEKDSGATAAPELPPGLPIAVVSEQRATP</sequence>
<gene>
    <name evidence="10" type="ORF">M407DRAFT_160988</name>
</gene>
<dbReference type="GO" id="GO:0022857">
    <property type="term" value="F:transmembrane transporter activity"/>
    <property type="evidence" value="ECO:0007669"/>
    <property type="project" value="InterPro"/>
</dbReference>
<dbReference type="SUPFAM" id="SSF103473">
    <property type="entry name" value="MFS general substrate transporter"/>
    <property type="match status" value="1"/>
</dbReference>
<dbReference type="PANTHER" id="PTHR23501">
    <property type="entry name" value="MAJOR FACILITATOR SUPERFAMILY"/>
    <property type="match status" value="1"/>
</dbReference>
<dbReference type="InterPro" id="IPR001958">
    <property type="entry name" value="Tet-R_TetA/multi-R_MdtG-like"/>
</dbReference>
<dbReference type="HOGENOM" id="CLU_000960_22_0_1"/>
<evidence type="ECO:0000256" key="2">
    <source>
        <dbReference type="ARBA" id="ARBA00022448"/>
    </source>
</evidence>
<name>A0A0C3QP00_9AGAM</name>
<feature type="transmembrane region" description="Helical" evidence="8">
    <location>
        <begin position="201"/>
        <end position="221"/>
    </location>
</feature>